<feature type="region of interest" description="Disordered" evidence="1">
    <location>
        <begin position="865"/>
        <end position="886"/>
    </location>
</feature>
<reference evidence="2" key="1">
    <citation type="journal article" date="2023" name="Mol. Phylogenet. Evol.">
        <title>Genome-scale phylogeny and comparative genomics of the fungal order Sordariales.</title>
        <authorList>
            <person name="Hensen N."/>
            <person name="Bonometti L."/>
            <person name="Westerberg I."/>
            <person name="Brannstrom I.O."/>
            <person name="Guillou S."/>
            <person name="Cros-Aarteil S."/>
            <person name="Calhoun S."/>
            <person name="Haridas S."/>
            <person name="Kuo A."/>
            <person name="Mondo S."/>
            <person name="Pangilinan J."/>
            <person name="Riley R."/>
            <person name="LaButti K."/>
            <person name="Andreopoulos B."/>
            <person name="Lipzen A."/>
            <person name="Chen C."/>
            <person name="Yan M."/>
            <person name="Daum C."/>
            <person name="Ng V."/>
            <person name="Clum A."/>
            <person name="Steindorff A."/>
            <person name="Ohm R.A."/>
            <person name="Martin F."/>
            <person name="Silar P."/>
            <person name="Natvig D.O."/>
            <person name="Lalanne C."/>
            <person name="Gautier V."/>
            <person name="Ament-Velasquez S.L."/>
            <person name="Kruys A."/>
            <person name="Hutchinson M.I."/>
            <person name="Powell A.J."/>
            <person name="Barry K."/>
            <person name="Miller A.N."/>
            <person name="Grigoriev I.V."/>
            <person name="Debuchy R."/>
            <person name="Gladieux P."/>
            <person name="Hiltunen Thoren M."/>
            <person name="Johannesson H."/>
        </authorList>
    </citation>
    <scope>NUCLEOTIDE SEQUENCE</scope>
    <source>
        <strain evidence="2">PSN324</strain>
    </source>
</reference>
<sequence>MAEILGIVSGSFSVVAFAGELAKSATFVHDFISNIKRGPDELYTIAQEIKTLQSIFTEIQNSGPVQNSQLQQALQHSEKRLTALVEFVKKLDDGSPTTKPKLWSRFKVAAKQSDLTKYLGELERSKSILLQACHSVARDEQVKQSSLLGNIQQSLAHVSTEQQACTSVVTNLQSTVEEVRGTASNLTLSLVEITDITTETRTNTQALLQRTEKIETAIQTLVQESLRRESNGPAQALSTLEAAASSIITATVKREVKRHLRSQKPSHGPLDIADCPSAADISKIETGTARGTNPSSSTMLMIPQRRQMTRWTKQSLTSNHSREIKIPYIGKALVRTTATSYILEGDDGTEDYDVTQKTITTTTVHFIPAPKSWLTKRGGILTHESTLFSGRTRRESIPSWRYRVVNVIPRNSEIFQACEDLDVDRVRRLLDRGLASPYDVDEHDGRGLLATLAGAIYLFPSSYVSEWHLSNLRSLVELFTRLGIDSGLSAHDGSHPISSFIMSFDYYILVQKESPRSELHDFVEGVLDVLLSSAQTDPFEPAEPWLMLNRSGRFHVCNFPGTPRGQLSYASLRQLVFLIRQQRLEITWNNAQLRTLCDPWHYFGPPSERIYPQHRHIGGNVSFWVTATIAHVEASLNARLEVLRCFLEHGRLDIRPGGRHELHEALQWMARVTGAGVINILLESNYDGTGRRPWVRHRWRKLLAVRVWLLNTFKLLLEHGRKQGLDMKYLSEIGDDFSLHHHVRISSAWTEAVQAVFPQRATDRETEPAVASLNPTGLAKEGLSTDHEVSAESEWETEEEWAEEHLRELEESDSEQNPQIVMRVEDPTSEKLRLKSKRDFLSADYDERYWSQFYPRLKHLYPFGSDHQDSNGETNSIGTQKPTSGSKLWKVASAARDILSTVV</sequence>
<accession>A0AAV9HDW7</accession>
<dbReference type="Proteomes" id="UP001321749">
    <property type="component" value="Unassembled WGS sequence"/>
</dbReference>
<feature type="compositionally biased region" description="Polar residues" evidence="1">
    <location>
        <begin position="871"/>
        <end position="886"/>
    </location>
</feature>
<proteinExistence type="predicted"/>
<keyword evidence="3" id="KW-1185">Reference proteome</keyword>
<organism evidence="2 3">
    <name type="scientific">Cladorrhinum samala</name>
    <dbReference type="NCBI Taxonomy" id="585594"/>
    <lineage>
        <taxon>Eukaryota</taxon>
        <taxon>Fungi</taxon>
        <taxon>Dikarya</taxon>
        <taxon>Ascomycota</taxon>
        <taxon>Pezizomycotina</taxon>
        <taxon>Sordariomycetes</taxon>
        <taxon>Sordariomycetidae</taxon>
        <taxon>Sordariales</taxon>
        <taxon>Podosporaceae</taxon>
        <taxon>Cladorrhinum</taxon>
    </lineage>
</organism>
<dbReference type="AlphaFoldDB" id="A0AAV9HDW7"/>
<feature type="region of interest" description="Disordered" evidence="1">
    <location>
        <begin position="801"/>
        <end position="822"/>
    </location>
</feature>
<reference evidence="2" key="2">
    <citation type="submission" date="2023-06" db="EMBL/GenBank/DDBJ databases">
        <authorList>
            <consortium name="Lawrence Berkeley National Laboratory"/>
            <person name="Mondo S.J."/>
            <person name="Hensen N."/>
            <person name="Bonometti L."/>
            <person name="Westerberg I."/>
            <person name="Brannstrom I.O."/>
            <person name="Guillou S."/>
            <person name="Cros-Aarteil S."/>
            <person name="Calhoun S."/>
            <person name="Haridas S."/>
            <person name="Kuo A."/>
            <person name="Pangilinan J."/>
            <person name="Riley R."/>
            <person name="Labutti K."/>
            <person name="Andreopoulos B."/>
            <person name="Lipzen A."/>
            <person name="Chen C."/>
            <person name="Yanf M."/>
            <person name="Daum C."/>
            <person name="Ng V."/>
            <person name="Clum A."/>
            <person name="Steindorff A."/>
            <person name="Ohm R."/>
            <person name="Martin F."/>
            <person name="Silar P."/>
            <person name="Natvig D."/>
            <person name="Lalanne C."/>
            <person name="Gautier V."/>
            <person name="Ament-Velasquez S.L."/>
            <person name="Kruys A."/>
            <person name="Hutchinson M.I."/>
            <person name="Powell A.J."/>
            <person name="Barry K."/>
            <person name="Miller A.N."/>
            <person name="Grigoriev I.V."/>
            <person name="Debuchy R."/>
            <person name="Gladieux P."/>
            <person name="Thoren M.H."/>
            <person name="Johannesson H."/>
        </authorList>
    </citation>
    <scope>NUCLEOTIDE SEQUENCE</scope>
    <source>
        <strain evidence="2">PSN324</strain>
    </source>
</reference>
<evidence type="ECO:0000313" key="2">
    <source>
        <dbReference type="EMBL" id="KAK4458101.1"/>
    </source>
</evidence>
<evidence type="ECO:0000313" key="3">
    <source>
        <dbReference type="Proteomes" id="UP001321749"/>
    </source>
</evidence>
<protein>
    <recommendedName>
        <fullName evidence="4">Fungal N-terminal domain-containing protein</fullName>
    </recommendedName>
</protein>
<evidence type="ECO:0000256" key="1">
    <source>
        <dbReference type="SAM" id="MobiDB-lite"/>
    </source>
</evidence>
<evidence type="ECO:0008006" key="4">
    <source>
        <dbReference type="Google" id="ProtNLM"/>
    </source>
</evidence>
<name>A0AAV9HDW7_9PEZI</name>
<dbReference type="EMBL" id="MU865082">
    <property type="protein sequence ID" value="KAK4458101.1"/>
    <property type="molecule type" value="Genomic_DNA"/>
</dbReference>
<gene>
    <name evidence="2" type="ORF">QBC42DRAFT_300558</name>
</gene>
<comment type="caution">
    <text evidence="2">The sequence shown here is derived from an EMBL/GenBank/DDBJ whole genome shotgun (WGS) entry which is preliminary data.</text>
</comment>